<dbReference type="FunFam" id="3.30.300.30:FF:000003">
    <property type="entry name" value="DIP2 disco-interacting protein 2 homolog A"/>
    <property type="match status" value="1"/>
</dbReference>
<comment type="similarity">
    <text evidence="2">Belongs to the DIP2 family.</text>
</comment>
<reference evidence="7" key="1">
    <citation type="submission" date="2025-08" db="UniProtKB">
        <authorList>
            <consortium name="Ensembl"/>
        </authorList>
    </citation>
    <scope>IDENTIFICATION</scope>
</reference>
<name>A0A8C1FLI2_CYPCA</name>
<feature type="compositionally biased region" description="Low complexity" evidence="5">
    <location>
        <begin position="151"/>
        <end position="164"/>
    </location>
</feature>
<evidence type="ECO:0000313" key="8">
    <source>
        <dbReference type="Proteomes" id="UP001108240"/>
    </source>
</evidence>
<keyword evidence="4" id="KW-0966">Cell projection</keyword>
<comment type="subcellular location">
    <subcellularLocation>
        <location evidence="1">Cell projection</location>
        <location evidence="1">Neuron projection</location>
    </subcellularLocation>
</comment>
<evidence type="ECO:0000256" key="5">
    <source>
        <dbReference type="SAM" id="MobiDB-lite"/>
    </source>
</evidence>
<dbReference type="InterPro" id="IPR025110">
    <property type="entry name" value="AMP-bd_C"/>
</dbReference>
<keyword evidence="3" id="KW-0524">Neurogenesis</keyword>
<evidence type="ECO:0000256" key="3">
    <source>
        <dbReference type="ARBA" id="ARBA00022902"/>
    </source>
</evidence>
<evidence type="ECO:0000256" key="2">
    <source>
        <dbReference type="ARBA" id="ARBA00007735"/>
    </source>
</evidence>
<dbReference type="Proteomes" id="UP001108240">
    <property type="component" value="Unplaced"/>
</dbReference>
<organism evidence="7 8">
    <name type="scientific">Cyprinus carpio carpio</name>
    <dbReference type="NCBI Taxonomy" id="630221"/>
    <lineage>
        <taxon>Eukaryota</taxon>
        <taxon>Metazoa</taxon>
        <taxon>Chordata</taxon>
        <taxon>Craniata</taxon>
        <taxon>Vertebrata</taxon>
        <taxon>Euteleostomi</taxon>
        <taxon>Actinopterygii</taxon>
        <taxon>Neopterygii</taxon>
        <taxon>Teleostei</taxon>
        <taxon>Ostariophysi</taxon>
        <taxon>Cypriniformes</taxon>
        <taxon>Cyprinidae</taxon>
        <taxon>Cyprininae</taxon>
        <taxon>Cyprinus</taxon>
    </lineage>
</organism>
<dbReference type="GO" id="GO:0007399">
    <property type="term" value="P:nervous system development"/>
    <property type="evidence" value="ECO:0007669"/>
    <property type="project" value="UniProtKB-KW"/>
</dbReference>
<dbReference type="InterPro" id="IPR045851">
    <property type="entry name" value="AMP-bd_C_sf"/>
</dbReference>
<dbReference type="CDD" id="cd05905">
    <property type="entry name" value="Dip2"/>
    <property type="match status" value="2"/>
</dbReference>
<dbReference type="PANTHER" id="PTHR22754">
    <property type="entry name" value="DISCO-INTERACTING PROTEIN 2 DIP2 -RELATED"/>
    <property type="match status" value="1"/>
</dbReference>
<accession>A0A8C1FLI2</accession>
<dbReference type="Pfam" id="PF23024">
    <property type="entry name" value="AMP-dom_DIP2-like"/>
    <property type="match status" value="1"/>
</dbReference>
<dbReference type="InterPro" id="IPR042099">
    <property type="entry name" value="ANL_N_sf"/>
</dbReference>
<sequence length="1537" mass="168402">DLFVFMHIFDKGYEKKRSKLLGAYLPHPPGKSPNSHLTFKRSQSAFVPTDFKQGHDSASVRSAAVGTTYSQPWYVHTEAVQAALAKHKERKMAVPMPSKRRSLVVQTSMDAYTPPDTSSGSEEEGGQGEGTPTSSQGSISMEHWITRAIHQGSTTSSSSSSTQSGGSGAAGRLADVLAQTHVENHSAPPDVTTYTSEHPVQVERPQVSTVPRTTPKYGNAELMETGDGVPVSSRVSAKIQQLVNTLKQPRRPPLREFFVDDFEELLEVQQPDPNQPRPEGSQMVAIRGEPLGVVTNWPPSLEAALQRWGTISPKAPCLTTMDTNGKPLYVLTYGKLWSRSIKVAYNILHKLGTKQEPMVRPGDRVALVFPNNDPAAFMVAFYGCLLAEVVPVPIEVPLTRKDAGSQQIGFLLGSCGVTVALTSDACHKGLPKGPTGEIPQFKGWPKLLWFVTESKHLSKPPRDWFPHIKDANNDTAYIEYKTCKDGSVLGVTVTRIALLTHCQALTQSCGYTEAEIIVNVLDFKKDVGLWHGILTSVMNMMHVISIPYSLMKVNPLSWIQKVCQYKAKVACVKSRDMHWALVAHRDQRDVNLSSLRMLVVADGSNPWSISSCDAFLNVFQSKGLRPEVICPCASSAEALTVAIRRPTDDSNQPPGRGVLSMQGLSYGVIRVDSEERLSVLTVQDVGTVMPGALMCVVKPEGVPQLCRTDEIGELCVCSIATGMSYYGLSGMTKNTFEVFPMTSSGAPISEYPFTRTGLLGFIGPGGLVFVSGKMDGLMVVSGRRHNADDIVATALAVEPMKFVYRGRIAVFSVTVLHDERIVVVAEQRPDSTEEDSFQWMSRVLQAIDSIHNVGVFCLALVPANTLPKTPLGGIHLSETKQLFLEGSLHPCNVLMCPHTCVTNLPKPRQKQPEIGPASVMVGNLVSGKRIAQASGRDLGQIEDNDQARKFLFLSEVLQWRAQTTPDHVLFTLLSSRGTVLSSLTCLQLHKRAEKIAAMLMERGHLQDGDHVALVYPPGIDLIAAFYGCLYAGCVPITVRPPHPQNIATTLPTVKMIVEVSRSACVMTSQVICKLLKSKEASAAVDVRSWPPVLDTDDLPKKKPPQLYKPSNPDTLAYLDFSVSTTGMLAGVKMSHTATSAFCRSIKLQCELYPSREVAICLDPYCGLGFVLWCLCSVYSGHQSILIPPSELEVNPALWLLAVSQFRVRDTFCSYSVMELCTKGLGLQTESLKSRGLDLSRVRTCVVVAEERPRIALTQSFSKLFKDLGLHPRAVSTSFGCRVNLAICLQGTSGPDPTTVFVDMRALRHDRVRLVERGSPHSLPLMESGKILPGVRIIIANPETKGPLGDSHLGEIWVHCGHNGSGYFTVYGDEALQSDHFNSHLSFGDTQTVWARTGYLGFLRRTELTDASGERHDALYVVGALDEAMELRGMRYHPIDIETSVIRTHKSIMECAVFPWTNLLVVVVELEGSEQEALDLVPLVTNAVLEEHYLIVGVVVVVDIGVIPINSRGEKQRMHLRDGFLADQLDPIYVAYNM</sequence>
<feature type="region of interest" description="Disordered" evidence="5">
    <location>
        <begin position="110"/>
        <end position="137"/>
    </location>
</feature>
<reference evidence="7" key="2">
    <citation type="submission" date="2025-09" db="UniProtKB">
        <authorList>
            <consortium name="Ensembl"/>
        </authorList>
    </citation>
    <scope>IDENTIFICATION</scope>
</reference>
<proteinExistence type="inferred from homology"/>
<dbReference type="FunFam" id="3.40.50.12780:FF:000002">
    <property type="entry name" value="Disco interacting protein 2 homolog B"/>
    <property type="match status" value="1"/>
</dbReference>
<dbReference type="PROSITE" id="PS51912">
    <property type="entry name" value="DMAP1_BIND"/>
    <property type="match status" value="1"/>
</dbReference>
<protein>
    <submittedName>
        <fullName evidence="7">Disco interacting C</fullName>
    </submittedName>
</protein>
<dbReference type="InterPro" id="IPR037337">
    <property type="entry name" value="Dip2-like_dom"/>
</dbReference>
<dbReference type="GeneTree" id="ENSGT00950000182997"/>
<feature type="region of interest" description="Disordered" evidence="5">
    <location>
        <begin position="151"/>
        <end position="170"/>
    </location>
</feature>
<dbReference type="Pfam" id="PF06464">
    <property type="entry name" value="DMAP_binding"/>
    <property type="match status" value="1"/>
</dbReference>
<evidence type="ECO:0000256" key="1">
    <source>
        <dbReference type="ARBA" id="ARBA00004487"/>
    </source>
</evidence>
<feature type="domain" description="DMAP1-binding" evidence="6">
    <location>
        <begin position="1"/>
        <end position="104"/>
    </location>
</feature>
<dbReference type="GO" id="GO:0043005">
    <property type="term" value="C:neuron projection"/>
    <property type="evidence" value="ECO:0007669"/>
    <property type="project" value="UniProtKB-SubCell"/>
</dbReference>
<dbReference type="Gene3D" id="3.40.50.12780">
    <property type="entry name" value="N-terminal domain of ligase-like"/>
    <property type="match status" value="2"/>
</dbReference>
<dbReference type="PANTHER" id="PTHR22754:SF33">
    <property type="entry name" value="DISCO-INTERACTING PROTEIN 2 HOMOLOG C"/>
    <property type="match status" value="1"/>
</dbReference>
<evidence type="ECO:0000259" key="6">
    <source>
        <dbReference type="PROSITE" id="PS51912"/>
    </source>
</evidence>
<dbReference type="Gene3D" id="3.30.300.30">
    <property type="match status" value="2"/>
</dbReference>
<keyword evidence="8" id="KW-1185">Reference proteome</keyword>
<dbReference type="InterPro" id="IPR010506">
    <property type="entry name" value="DMAP1-bd"/>
</dbReference>
<evidence type="ECO:0000313" key="7">
    <source>
        <dbReference type="Ensembl" id="ENSCCRP00000093815.2"/>
    </source>
</evidence>
<dbReference type="Ensembl" id="ENSCCRT00000101841.2">
    <property type="protein sequence ID" value="ENSCCRP00000093815.2"/>
    <property type="gene ID" value="ENSCCRG00000017367.2"/>
</dbReference>
<feature type="region of interest" description="Disordered" evidence="5">
    <location>
        <begin position="199"/>
        <end position="229"/>
    </location>
</feature>
<dbReference type="InterPro" id="IPR000873">
    <property type="entry name" value="AMP-dep_synth/lig_dom"/>
</dbReference>
<dbReference type="SUPFAM" id="SSF56801">
    <property type="entry name" value="Acetyl-CoA synthetase-like"/>
    <property type="match status" value="2"/>
</dbReference>
<dbReference type="SMART" id="SM01137">
    <property type="entry name" value="DMAP_binding"/>
    <property type="match status" value="1"/>
</dbReference>
<dbReference type="FunFam" id="3.30.300.30:FF:000001">
    <property type="entry name" value="DIP2 disco-interacting protein 2 homolog C"/>
    <property type="match status" value="1"/>
</dbReference>
<evidence type="ECO:0000256" key="4">
    <source>
        <dbReference type="ARBA" id="ARBA00023273"/>
    </source>
</evidence>
<dbReference type="Pfam" id="PF00501">
    <property type="entry name" value="AMP-binding"/>
    <property type="match status" value="2"/>
</dbReference>